<dbReference type="GO" id="GO:0032259">
    <property type="term" value="P:methylation"/>
    <property type="evidence" value="ECO:0007669"/>
    <property type="project" value="UniProtKB-KW"/>
</dbReference>
<keyword evidence="3" id="KW-0949">S-adenosyl-L-methionine</keyword>
<dbReference type="Gene3D" id="3.40.50.150">
    <property type="entry name" value="Vaccinia Virus protein VP39"/>
    <property type="match status" value="1"/>
</dbReference>
<dbReference type="Pfam" id="PF13649">
    <property type="entry name" value="Methyltransf_25"/>
    <property type="match status" value="1"/>
</dbReference>
<name>A0ABU3QHP5_9ACTN</name>
<keyword evidence="1 5" id="KW-0489">Methyltransferase</keyword>
<reference evidence="5 6" key="1">
    <citation type="submission" date="2023-09" db="EMBL/GenBank/DDBJ databases">
        <title>Streptomyces sp. nov.: A antagonism against Alternaria gaisen Producing Streptochlin, Isolated from Tamarix root soil.</title>
        <authorList>
            <person name="Chen Y."/>
        </authorList>
    </citation>
    <scope>NUCLEOTIDE SEQUENCE [LARGE SCALE GENOMIC DNA]</scope>
    <source>
        <strain evidence="5 6">TRM76323</strain>
    </source>
</reference>
<organism evidence="5 6">
    <name type="scientific">Streptomyces tamarix</name>
    <dbReference type="NCBI Taxonomy" id="3078565"/>
    <lineage>
        <taxon>Bacteria</taxon>
        <taxon>Bacillati</taxon>
        <taxon>Actinomycetota</taxon>
        <taxon>Actinomycetes</taxon>
        <taxon>Kitasatosporales</taxon>
        <taxon>Streptomycetaceae</taxon>
        <taxon>Streptomyces</taxon>
    </lineage>
</organism>
<keyword evidence="6" id="KW-1185">Reference proteome</keyword>
<evidence type="ECO:0000256" key="3">
    <source>
        <dbReference type="ARBA" id="ARBA00022691"/>
    </source>
</evidence>
<gene>
    <name evidence="5" type="ORF">RND61_09375</name>
</gene>
<dbReference type="PANTHER" id="PTHR43464">
    <property type="entry name" value="METHYLTRANSFERASE"/>
    <property type="match status" value="1"/>
</dbReference>
<evidence type="ECO:0000256" key="2">
    <source>
        <dbReference type="ARBA" id="ARBA00022679"/>
    </source>
</evidence>
<dbReference type="SUPFAM" id="SSF53335">
    <property type="entry name" value="S-adenosyl-L-methionine-dependent methyltransferases"/>
    <property type="match status" value="1"/>
</dbReference>
<accession>A0ABU3QHP5</accession>
<feature type="domain" description="Methyltransferase" evidence="4">
    <location>
        <begin position="41"/>
        <end position="129"/>
    </location>
</feature>
<protein>
    <submittedName>
        <fullName evidence="5">Class I SAM-dependent methyltransferase</fullName>
        <ecNumber evidence="5">2.1.-.-</ecNumber>
    </submittedName>
</protein>
<evidence type="ECO:0000256" key="1">
    <source>
        <dbReference type="ARBA" id="ARBA00022603"/>
    </source>
</evidence>
<keyword evidence="2 5" id="KW-0808">Transferase</keyword>
<proteinExistence type="predicted"/>
<sequence>MLGERVLRGLQRFNDAHPWDHNAHYHPWILRQLPRRAGTALDAGCGSGDLARLLAGRARHVDGVDTDPRIVARARELTPSGAPVTFHVADALTGPPHDAYDVITCVAALHHLPFTEALTAFRRRLAPGGTLVVVGLFRARTLTDHLLGALAVPLNAAVGWSRNKGRAAPRPVAPAARTRPAEMCYDDIVREARRILPGARLRRRLFWRYTLVWRHP</sequence>
<dbReference type="EMBL" id="JAWCTQ010000008">
    <property type="protein sequence ID" value="MDT9682284.1"/>
    <property type="molecule type" value="Genomic_DNA"/>
</dbReference>
<dbReference type="RefSeq" id="WP_315877367.1">
    <property type="nucleotide sequence ID" value="NZ_JAWCTQ010000008.1"/>
</dbReference>
<dbReference type="PANTHER" id="PTHR43464:SF19">
    <property type="entry name" value="UBIQUINONE BIOSYNTHESIS O-METHYLTRANSFERASE, MITOCHONDRIAL"/>
    <property type="match status" value="1"/>
</dbReference>
<dbReference type="GO" id="GO:0008168">
    <property type="term" value="F:methyltransferase activity"/>
    <property type="evidence" value="ECO:0007669"/>
    <property type="project" value="UniProtKB-KW"/>
</dbReference>
<comment type="caution">
    <text evidence="5">The sequence shown here is derived from an EMBL/GenBank/DDBJ whole genome shotgun (WGS) entry which is preliminary data.</text>
</comment>
<evidence type="ECO:0000259" key="4">
    <source>
        <dbReference type="Pfam" id="PF13649"/>
    </source>
</evidence>
<evidence type="ECO:0000313" key="6">
    <source>
        <dbReference type="Proteomes" id="UP001250181"/>
    </source>
</evidence>
<evidence type="ECO:0000313" key="5">
    <source>
        <dbReference type="EMBL" id="MDT9682284.1"/>
    </source>
</evidence>
<dbReference type="Proteomes" id="UP001250181">
    <property type="component" value="Unassembled WGS sequence"/>
</dbReference>
<dbReference type="InterPro" id="IPR029063">
    <property type="entry name" value="SAM-dependent_MTases_sf"/>
</dbReference>
<dbReference type="CDD" id="cd02440">
    <property type="entry name" value="AdoMet_MTases"/>
    <property type="match status" value="1"/>
</dbReference>
<dbReference type="InterPro" id="IPR041698">
    <property type="entry name" value="Methyltransf_25"/>
</dbReference>
<dbReference type="EC" id="2.1.-.-" evidence="5"/>